<reference evidence="2" key="2">
    <citation type="submission" date="2020-05" db="EMBL/GenBank/DDBJ databases">
        <authorList>
            <person name="Kim H.-S."/>
            <person name="Proctor R.H."/>
            <person name="Brown D.W."/>
        </authorList>
    </citation>
    <scope>NUCLEOTIDE SEQUENCE</scope>
    <source>
        <strain evidence="2">NRRL 22465</strain>
    </source>
</reference>
<evidence type="ECO:0008006" key="4">
    <source>
        <dbReference type="Google" id="ProtNLM"/>
    </source>
</evidence>
<name>A0A8H4UJE0_9HYPO</name>
<feature type="chain" id="PRO_5034670962" description="Hydrophobin" evidence="1">
    <location>
        <begin position="17"/>
        <end position="165"/>
    </location>
</feature>
<organism evidence="2 3">
    <name type="scientific">Fusarium zealandicum</name>
    <dbReference type="NCBI Taxonomy" id="1053134"/>
    <lineage>
        <taxon>Eukaryota</taxon>
        <taxon>Fungi</taxon>
        <taxon>Dikarya</taxon>
        <taxon>Ascomycota</taxon>
        <taxon>Pezizomycotina</taxon>
        <taxon>Sordariomycetes</taxon>
        <taxon>Hypocreomycetidae</taxon>
        <taxon>Hypocreales</taxon>
        <taxon>Nectriaceae</taxon>
        <taxon>Fusarium</taxon>
        <taxon>Fusarium staphyleae species complex</taxon>
    </lineage>
</organism>
<comment type="caution">
    <text evidence="2">The sequence shown here is derived from an EMBL/GenBank/DDBJ whole genome shotgun (WGS) entry which is preliminary data.</text>
</comment>
<keyword evidence="3" id="KW-1185">Reference proteome</keyword>
<evidence type="ECO:0000313" key="3">
    <source>
        <dbReference type="Proteomes" id="UP000635477"/>
    </source>
</evidence>
<gene>
    <name evidence="2" type="ORF">FZEAL_6158</name>
</gene>
<dbReference type="EMBL" id="JABEYC010000448">
    <property type="protein sequence ID" value="KAF4977270.1"/>
    <property type="molecule type" value="Genomic_DNA"/>
</dbReference>
<evidence type="ECO:0000256" key="1">
    <source>
        <dbReference type="SAM" id="SignalP"/>
    </source>
</evidence>
<feature type="signal peptide" evidence="1">
    <location>
        <begin position="1"/>
        <end position="16"/>
    </location>
</feature>
<dbReference type="Proteomes" id="UP000635477">
    <property type="component" value="Unassembled WGS sequence"/>
</dbReference>
<dbReference type="OrthoDB" id="4891219at2759"/>
<evidence type="ECO:0000313" key="2">
    <source>
        <dbReference type="EMBL" id="KAF4977270.1"/>
    </source>
</evidence>
<proteinExistence type="predicted"/>
<accession>A0A8H4UJE0</accession>
<protein>
    <recommendedName>
        <fullName evidence="4">Hydrophobin</fullName>
    </recommendedName>
</protein>
<sequence length="165" mass="17915">MLVASLLALFVVQVLSSETRRSRMVNKNKTTAVVDSFPWASFADKTGIDPLHYLEIPAKEDKIACTTKPGPDRLDCPAAIAAWSDLVDDTSHISIKPGQCRSATKGNCRTVVCCPTENSGISVLPEEIQGRMWNPLSTKCVFGGKGGIWQMRSSVMVIEIGHPDP</sequence>
<dbReference type="AlphaFoldDB" id="A0A8H4UJE0"/>
<keyword evidence="1" id="KW-0732">Signal</keyword>
<reference evidence="2" key="1">
    <citation type="journal article" date="2020" name="BMC Genomics">
        <title>Correction to: Identification and distribution of gene clusters required for synthesis of sphingolipid metabolism inhibitors in diverse species of the filamentous fungus Fusarium.</title>
        <authorList>
            <person name="Kim H.S."/>
            <person name="Lohmar J.M."/>
            <person name="Busman M."/>
            <person name="Brown D.W."/>
            <person name="Naumann T.A."/>
            <person name="Divon H.H."/>
            <person name="Lysoe E."/>
            <person name="Uhlig S."/>
            <person name="Proctor R.H."/>
        </authorList>
    </citation>
    <scope>NUCLEOTIDE SEQUENCE</scope>
    <source>
        <strain evidence="2">NRRL 22465</strain>
    </source>
</reference>